<keyword evidence="5" id="KW-0221">Differentiation</keyword>
<gene>
    <name evidence="8" type="primary">106089706</name>
</gene>
<dbReference type="Proteomes" id="UP000095300">
    <property type="component" value="Unassembled WGS sequence"/>
</dbReference>
<evidence type="ECO:0000256" key="7">
    <source>
        <dbReference type="SAM" id="MobiDB-lite"/>
    </source>
</evidence>
<keyword evidence="3" id="KW-0217">Developmental protein</keyword>
<evidence type="ECO:0000256" key="6">
    <source>
        <dbReference type="ARBA" id="ARBA00022871"/>
    </source>
</evidence>
<reference evidence="8" key="1">
    <citation type="submission" date="2020-05" db="UniProtKB">
        <authorList>
            <consortium name="EnsemblMetazoa"/>
        </authorList>
    </citation>
    <scope>IDENTIFICATION</scope>
    <source>
        <strain evidence="8">USDA</strain>
    </source>
</reference>
<accession>A0A1I8PTL8</accession>
<dbReference type="EnsemblMetazoa" id="SCAU010979-RA">
    <property type="protein sequence ID" value="SCAU010979-PA"/>
    <property type="gene ID" value="SCAU010979"/>
</dbReference>
<dbReference type="OrthoDB" id="5593200at2759"/>
<evidence type="ECO:0000256" key="5">
    <source>
        <dbReference type="ARBA" id="ARBA00022782"/>
    </source>
</evidence>
<proteinExistence type="predicted"/>
<dbReference type="KEGG" id="scac:106089706"/>
<dbReference type="Pfam" id="PF06910">
    <property type="entry name" value="MEA1"/>
    <property type="match status" value="1"/>
</dbReference>
<organism evidence="8 9">
    <name type="scientific">Stomoxys calcitrans</name>
    <name type="common">Stable fly</name>
    <name type="synonym">Conops calcitrans</name>
    <dbReference type="NCBI Taxonomy" id="35570"/>
    <lineage>
        <taxon>Eukaryota</taxon>
        <taxon>Metazoa</taxon>
        <taxon>Ecdysozoa</taxon>
        <taxon>Arthropoda</taxon>
        <taxon>Hexapoda</taxon>
        <taxon>Insecta</taxon>
        <taxon>Pterygota</taxon>
        <taxon>Neoptera</taxon>
        <taxon>Endopterygota</taxon>
        <taxon>Diptera</taxon>
        <taxon>Brachycera</taxon>
        <taxon>Muscomorpha</taxon>
        <taxon>Muscoidea</taxon>
        <taxon>Muscidae</taxon>
        <taxon>Stomoxys</taxon>
    </lineage>
</organism>
<dbReference type="PANTHER" id="PTHR17005">
    <property type="entry name" value="MALE-ENHANCED ANTIGEN-1"/>
    <property type="match status" value="1"/>
</dbReference>
<dbReference type="GO" id="GO:0007283">
    <property type="term" value="P:spermatogenesis"/>
    <property type="evidence" value="ECO:0007669"/>
    <property type="project" value="UniProtKB-KW"/>
</dbReference>
<dbReference type="VEuPathDB" id="VectorBase:SCAU010979"/>
<evidence type="ECO:0000256" key="4">
    <source>
        <dbReference type="ARBA" id="ARBA00022553"/>
    </source>
</evidence>
<keyword evidence="6" id="KW-0744">Spermatogenesis</keyword>
<evidence type="ECO:0000256" key="3">
    <source>
        <dbReference type="ARBA" id="ARBA00022473"/>
    </source>
</evidence>
<sequence>MGAPELPNDPGEEDLRTVHMAQNPPIVASDESDNESLDDYDGYQPLAMDDNQMEYTSIALQEDDDDDGTAEQESFNRTRPPVNTIEENVEPQQSAEDVEVTHGDPNLPPIESIDAEIEREVWSQPRPEELQIELDSSKTQQILSAMANFTLPNIGVPSWAEGVPEERWKEELLQRIRQRKPATNDATMDVDKETK</sequence>
<evidence type="ECO:0000256" key="2">
    <source>
        <dbReference type="ARBA" id="ARBA00022245"/>
    </source>
</evidence>
<feature type="compositionally biased region" description="Acidic residues" evidence="7">
    <location>
        <begin position="61"/>
        <end position="70"/>
    </location>
</feature>
<dbReference type="AlphaFoldDB" id="A0A1I8PTL8"/>
<keyword evidence="9" id="KW-1185">Reference proteome</keyword>
<feature type="region of interest" description="Disordered" evidence="7">
    <location>
        <begin position="174"/>
        <end position="195"/>
    </location>
</feature>
<dbReference type="GO" id="GO:0030154">
    <property type="term" value="P:cell differentiation"/>
    <property type="evidence" value="ECO:0007669"/>
    <property type="project" value="UniProtKB-KW"/>
</dbReference>
<dbReference type="InterPro" id="IPR009685">
    <property type="entry name" value="MEA1"/>
</dbReference>
<feature type="region of interest" description="Disordered" evidence="7">
    <location>
        <begin position="1"/>
        <end position="112"/>
    </location>
</feature>
<evidence type="ECO:0000313" key="8">
    <source>
        <dbReference type="EnsemblMetazoa" id="SCAU010979-PA"/>
    </source>
</evidence>
<dbReference type="STRING" id="35570.A0A1I8PTL8"/>
<keyword evidence="4" id="KW-0597">Phosphoprotein</keyword>
<evidence type="ECO:0000256" key="1">
    <source>
        <dbReference type="ARBA" id="ARBA00002540"/>
    </source>
</evidence>
<evidence type="ECO:0000313" key="9">
    <source>
        <dbReference type="Proteomes" id="UP000095300"/>
    </source>
</evidence>
<name>A0A1I8PTL8_STOCA</name>
<comment type="function">
    <text evidence="1">May play an important role in spermatogenesis and/or testis development.</text>
</comment>
<feature type="compositionally biased region" description="Acidic residues" evidence="7">
    <location>
        <begin position="30"/>
        <end position="41"/>
    </location>
</feature>
<protein>
    <recommendedName>
        <fullName evidence="2">Male-enhanced antigen 1</fullName>
    </recommendedName>
</protein>